<dbReference type="AlphaFoldDB" id="A0A7D9EG75"/>
<evidence type="ECO:0000313" key="2">
    <source>
        <dbReference type="Proteomes" id="UP001152795"/>
    </source>
</evidence>
<dbReference type="OrthoDB" id="5978154at2759"/>
<sequence length="725" mass="82469">MATGRINVAPMAPFDPMSDPNSLSQRWKKWKRRFETYLVALNVTEKKQKRALLLYQAGQETQDIFDTLVDIGEDDDYDSAIAALDTYFSPKKHVDFEIFKFREAKQQPHETIDQFSTRLRKLAATCDSENIDKEFPSTQPRAPKRNYYLYSYGFCKVSAMELKLPLFLLFLVGISNANLVISSVTSSFETSESACFMSSVESDCLFVYRRIKYSCGHPGSFNPAVITNKEAHMVYGNMNNAAGTSQTSSFGKKKTTKISDYFFKNEQASVSETVPPPVTTLGPITATTNEMTVTTSMIEELPCASEQPQIQVEHNHPATQAEQVNVNMTQQKPFQPINFNFPRKRYGKQTRSFQSKWFTEFPWLHYNEQNDSALCFICAQQHEKLNLRTARNKEYAFISDGFSNWKKALTRFKEHQISECHKTAVEYHLIPKTCGNVLEMSSHDAKKTMQTNRLCLIKIIGSLRYLARQGQPIQGDTDDESNFIQLLKLRGSDEPLILRWLERKGEKYTSHDIQNEIIAIMANHVIRDIVSDIGNGFFSIISDEYTDVSNKEQLTICIRWVDKHLNPHEDFFGFFNIPNISAETIVTAINDVLVRLQLSLANCRGQCYDGASNMLGSKSGVAKRIQELQPKAHATHCHGHSLSLSVKDTTKNCKVISNTMDTAKEIVTLIKFSPKRENLLGEIQKNLEEGELATHGIIKLCPTRWTVRASCFQRILDNYSALLQP</sequence>
<keyword evidence="2" id="KW-1185">Reference proteome</keyword>
<dbReference type="InterPro" id="IPR012337">
    <property type="entry name" value="RNaseH-like_sf"/>
</dbReference>
<dbReference type="PANTHER" id="PTHR45749:SF21">
    <property type="entry name" value="DUF4371 DOMAIN-CONTAINING PROTEIN"/>
    <property type="match status" value="1"/>
</dbReference>
<dbReference type="SMART" id="SM00597">
    <property type="entry name" value="ZnF_TTF"/>
    <property type="match status" value="1"/>
</dbReference>
<dbReference type="EMBL" id="CACRXK020005777">
    <property type="protein sequence ID" value="CAB4007366.1"/>
    <property type="molecule type" value="Genomic_DNA"/>
</dbReference>
<organism evidence="1 2">
    <name type="scientific">Paramuricea clavata</name>
    <name type="common">Red gorgonian</name>
    <name type="synonym">Violescent sea-whip</name>
    <dbReference type="NCBI Taxonomy" id="317549"/>
    <lineage>
        <taxon>Eukaryota</taxon>
        <taxon>Metazoa</taxon>
        <taxon>Cnidaria</taxon>
        <taxon>Anthozoa</taxon>
        <taxon>Octocorallia</taxon>
        <taxon>Malacalcyonacea</taxon>
        <taxon>Plexauridae</taxon>
        <taxon>Paramuricea</taxon>
    </lineage>
</organism>
<evidence type="ECO:0000313" key="1">
    <source>
        <dbReference type="EMBL" id="CAB4007366.1"/>
    </source>
</evidence>
<dbReference type="InterPro" id="IPR006580">
    <property type="entry name" value="Znf_TTF"/>
</dbReference>
<accession>A0A7D9EG75</accession>
<comment type="caution">
    <text evidence="1">The sequence shown here is derived from an EMBL/GenBank/DDBJ whole genome shotgun (WGS) entry which is preliminary data.</text>
</comment>
<dbReference type="SUPFAM" id="SSF53098">
    <property type="entry name" value="Ribonuclease H-like"/>
    <property type="match status" value="1"/>
</dbReference>
<proteinExistence type="predicted"/>
<dbReference type="Pfam" id="PF14291">
    <property type="entry name" value="DUF4371"/>
    <property type="match status" value="1"/>
</dbReference>
<dbReference type="InterPro" id="IPR025398">
    <property type="entry name" value="DUF4371"/>
</dbReference>
<reference evidence="1" key="1">
    <citation type="submission" date="2020-04" db="EMBL/GenBank/DDBJ databases">
        <authorList>
            <person name="Alioto T."/>
            <person name="Alioto T."/>
            <person name="Gomez Garrido J."/>
        </authorList>
    </citation>
    <scope>NUCLEOTIDE SEQUENCE</scope>
    <source>
        <strain evidence="1">A484AB</strain>
    </source>
</reference>
<protein>
    <submittedName>
        <fullName evidence="1">Zinc finger MYM-type 1-like</fullName>
    </submittedName>
</protein>
<dbReference type="PANTHER" id="PTHR45749">
    <property type="match status" value="1"/>
</dbReference>
<name>A0A7D9EG75_PARCT</name>
<gene>
    <name evidence="1" type="ORF">PACLA_8A033368</name>
</gene>
<dbReference type="Proteomes" id="UP001152795">
    <property type="component" value="Unassembled WGS sequence"/>
</dbReference>